<name>A0A8H4TVX6_9HYPO</name>
<keyword evidence="3" id="KW-1185">Reference proteome</keyword>
<dbReference type="OrthoDB" id="3489571at2759"/>
<reference evidence="2" key="1">
    <citation type="journal article" date="2020" name="BMC Genomics">
        <title>Correction to: Identification and distribution of gene clusters required for synthesis of sphingolipid metabolism inhibitors in diverse species of the filamentous fungus Fusarium.</title>
        <authorList>
            <person name="Kim H.S."/>
            <person name="Lohmar J.M."/>
            <person name="Busman M."/>
            <person name="Brown D.W."/>
            <person name="Naumann T.A."/>
            <person name="Divon H.H."/>
            <person name="Lysoe E."/>
            <person name="Uhlig S."/>
            <person name="Proctor R.H."/>
        </authorList>
    </citation>
    <scope>NUCLEOTIDE SEQUENCE</scope>
    <source>
        <strain evidence="2">NRRL 20472</strain>
    </source>
</reference>
<gene>
    <name evidence="2" type="ORF">FSARC_7010</name>
</gene>
<dbReference type="EMBL" id="JABEXW010000368">
    <property type="protein sequence ID" value="KAF4965143.1"/>
    <property type="molecule type" value="Genomic_DNA"/>
</dbReference>
<dbReference type="Proteomes" id="UP000622797">
    <property type="component" value="Unassembled WGS sequence"/>
</dbReference>
<comment type="caution">
    <text evidence="2">The sequence shown here is derived from an EMBL/GenBank/DDBJ whole genome shotgun (WGS) entry which is preliminary data.</text>
</comment>
<feature type="signal peptide" evidence="1">
    <location>
        <begin position="1"/>
        <end position="18"/>
    </location>
</feature>
<evidence type="ECO:0000256" key="1">
    <source>
        <dbReference type="SAM" id="SignalP"/>
    </source>
</evidence>
<feature type="chain" id="PRO_5034394007" evidence="1">
    <location>
        <begin position="19"/>
        <end position="115"/>
    </location>
</feature>
<proteinExistence type="predicted"/>
<protein>
    <submittedName>
        <fullName evidence="2">Uncharacterized protein</fullName>
    </submittedName>
</protein>
<keyword evidence="1" id="KW-0732">Signal</keyword>
<reference evidence="2" key="2">
    <citation type="submission" date="2020-05" db="EMBL/GenBank/DDBJ databases">
        <authorList>
            <person name="Kim H.-S."/>
            <person name="Proctor R.H."/>
            <person name="Brown D.W."/>
        </authorList>
    </citation>
    <scope>NUCLEOTIDE SEQUENCE</scope>
    <source>
        <strain evidence="2">NRRL 20472</strain>
    </source>
</reference>
<accession>A0A8H4TVX6</accession>
<evidence type="ECO:0000313" key="2">
    <source>
        <dbReference type="EMBL" id="KAF4965143.1"/>
    </source>
</evidence>
<dbReference type="AlphaFoldDB" id="A0A8H4TVX6"/>
<evidence type="ECO:0000313" key="3">
    <source>
        <dbReference type="Proteomes" id="UP000622797"/>
    </source>
</evidence>
<organism evidence="2 3">
    <name type="scientific">Fusarium sarcochroum</name>
    <dbReference type="NCBI Taxonomy" id="1208366"/>
    <lineage>
        <taxon>Eukaryota</taxon>
        <taxon>Fungi</taxon>
        <taxon>Dikarya</taxon>
        <taxon>Ascomycota</taxon>
        <taxon>Pezizomycotina</taxon>
        <taxon>Sordariomycetes</taxon>
        <taxon>Hypocreomycetidae</taxon>
        <taxon>Hypocreales</taxon>
        <taxon>Nectriaceae</taxon>
        <taxon>Fusarium</taxon>
        <taxon>Fusarium lateritium species complex</taxon>
    </lineage>
</organism>
<sequence length="115" mass="12191">MQISIITLALMAVGSVHAALHKSAACVSNRVSSPVGGTPFSPSNNWQTTYEVLTGATECACNKYKQRNTGSEKWDTCPDCTFDGTLCNSAEGHIGGDEFTFYCEKQCGAQGAEAD</sequence>